<reference evidence="2 3" key="1">
    <citation type="journal article" date="2023" name="Plants (Basel)">
        <title>Bridging the Gap: Combining Genomics and Transcriptomics Approaches to Understand Stylosanthes scabra, an Orphan Legume from the Brazilian Caatinga.</title>
        <authorList>
            <person name="Ferreira-Neto J.R.C."/>
            <person name="da Silva M.D."/>
            <person name="Binneck E."/>
            <person name="de Melo N.F."/>
            <person name="da Silva R.H."/>
            <person name="de Melo A.L.T.M."/>
            <person name="Pandolfi V."/>
            <person name="Bustamante F.O."/>
            <person name="Brasileiro-Vidal A.C."/>
            <person name="Benko-Iseppon A.M."/>
        </authorList>
    </citation>
    <scope>NUCLEOTIDE SEQUENCE [LARGE SCALE GENOMIC DNA]</scope>
    <source>
        <tissue evidence="2">Leaves</tissue>
    </source>
</reference>
<accession>A0ABU6SYL0</accession>
<gene>
    <name evidence="2" type="ORF">PIB30_103985</name>
</gene>
<feature type="compositionally biased region" description="Polar residues" evidence="1">
    <location>
        <begin position="1"/>
        <end position="12"/>
    </location>
</feature>
<proteinExistence type="predicted"/>
<evidence type="ECO:0000256" key="1">
    <source>
        <dbReference type="SAM" id="MobiDB-lite"/>
    </source>
</evidence>
<evidence type="ECO:0000313" key="3">
    <source>
        <dbReference type="Proteomes" id="UP001341840"/>
    </source>
</evidence>
<dbReference type="EMBL" id="JASCZI010063906">
    <property type="protein sequence ID" value="MED6141492.1"/>
    <property type="molecule type" value="Genomic_DNA"/>
</dbReference>
<name>A0ABU6SYL0_9FABA</name>
<feature type="region of interest" description="Disordered" evidence="1">
    <location>
        <begin position="1"/>
        <end position="147"/>
    </location>
</feature>
<organism evidence="2 3">
    <name type="scientific">Stylosanthes scabra</name>
    <dbReference type="NCBI Taxonomy" id="79078"/>
    <lineage>
        <taxon>Eukaryota</taxon>
        <taxon>Viridiplantae</taxon>
        <taxon>Streptophyta</taxon>
        <taxon>Embryophyta</taxon>
        <taxon>Tracheophyta</taxon>
        <taxon>Spermatophyta</taxon>
        <taxon>Magnoliopsida</taxon>
        <taxon>eudicotyledons</taxon>
        <taxon>Gunneridae</taxon>
        <taxon>Pentapetalae</taxon>
        <taxon>rosids</taxon>
        <taxon>fabids</taxon>
        <taxon>Fabales</taxon>
        <taxon>Fabaceae</taxon>
        <taxon>Papilionoideae</taxon>
        <taxon>50 kb inversion clade</taxon>
        <taxon>dalbergioids sensu lato</taxon>
        <taxon>Dalbergieae</taxon>
        <taxon>Pterocarpus clade</taxon>
        <taxon>Stylosanthes</taxon>
    </lineage>
</organism>
<keyword evidence="3" id="KW-1185">Reference proteome</keyword>
<comment type="caution">
    <text evidence="2">The sequence shown here is derived from an EMBL/GenBank/DDBJ whole genome shotgun (WGS) entry which is preliminary data.</text>
</comment>
<protein>
    <submittedName>
        <fullName evidence="2">Uncharacterized protein</fullName>
    </submittedName>
</protein>
<feature type="compositionally biased region" description="Basic and acidic residues" evidence="1">
    <location>
        <begin position="128"/>
        <end position="147"/>
    </location>
</feature>
<evidence type="ECO:0000313" key="2">
    <source>
        <dbReference type="EMBL" id="MED6141492.1"/>
    </source>
</evidence>
<feature type="compositionally biased region" description="Basic and acidic residues" evidence="1">
    <location>
        <begin position="99"/>
        <end position="115"/>
    </location>
</feature>
<feature type="compositionally biased region" description="Basic residues" evidence="1">
    <location>
        <begin position="70"/>
        <end position="79"/>
    </location>
</feature>
<dbReference type="Proteomes" id="UP001341840">
    <property type="component" value="Unassembled WGS sequence"/>
</dbReference>
<feature type="non-terminal residue" evidence="2">
    <location>
        <position position="1"/>
    </location>
</feature>
<sequence>LGGENLTQTKNPNFAHATHTFKRPPNSLLPHDSTPKTSRPNALLRNAETGLPTSAAGRVTWRQVQGLQQARRRKHRAGRRPNCWSERGPNEGRSAYTDDANRCRKRIPEMKTQKDARRRKRNMGLPAEPDRSTAEDGKPAKQAKEAS</sequence>